<dbReference type="EMBL" id="GBXM01090630">
    <property type="protein sequence ID" value="JAH17947.1"/>
    <property type="molecule type" value="Transcribed_RNA"/>
</dbReference>
<accession>A0A0E9QN91</accession>
<evidence type="ECO:0000313" key="1">
    <source>
        <dbReference type="EMBL" id="JAH17947.1"/>
    </source>
</evidence>
<reference evidence="1" key="1">
    <citation type="submission" date="2014-11" db="EMBL/GenBank/DDBJ databases">
        <authorList>
            <person name="Amaro Gonzalez C."/>
        </authorList>
    </citation>
    <scope>NUCLEOTIDE SEQUENCE</scope>
</reference>
<sequence length="50" mass="5791">MLLDIPNWVESGGKELKIHISIYNSISKCMYVPLARAPISRMDWELRCIV</sequence>
<dbReference type="AlphaFoldDB" id="A0A0E9QN91"/>
<proteinExistence type="predicted"/>
<name>A0A0E9QN91_ANGAN</name>
<protein>
    <submittedName>
        <fullName evidence="1">Uncharacterized protein</fullName>
    </submittedName>
</protein>
<dbReference type="EMBL" id="GBXM01087419">
    <property type="protein sequence ID" value="JAH21158.1"/>
    <property type="molecule type" value="Transcribed_RNA"/>
</dbReference>
<organism evidence="1">
    <name type="scientific">Anguilla anguilla</name>
    <name type="common">European freshwater eel</name>
    <name type="synonym">Muraena anguilla</name>
    <dbReference type="NCBI Taxonomy" id="7936"/>
    <lineage>
        <taxon>Eukaryota</taxon>
        <taxon>Metazoa</taxon>
        <taxon>Chordata</taxon>
        <taxon>Craniata</taxon>
        <taxon>Vertebrata</taxon>
        <taxon>Euteleostomi</taxon>
        <taxon>Actinopterygii</taxon>
        <taxon>Neopterygii</taxon>
        <taxon>Teleostei</taxon>
        <taxon>Anguilliformes</taxon>
        <taxon>Anguillidae</taxon>
        <taxon>Anguilla</taxon>
    </lineage>
</organism>
<reference evidence="1" key="2">
    <citation type="journal article" date="2015" name="Fish Shellfish Immunol.">
        <title>Early steps in the European eel (Anguilla anguilla)-Vibrio vulnificus interaction in the gills: Role of the RtxA13 toxin.</title>
        <authorList>
            <person name="Callol A."/>
            <person name="Pajuelo D."/>
            <person name="Ebbesson L."/>
            <person name="Teles M."/>
            <person name="MacKenzie S."/>
            <person name="Amaro C."/>
        </authorList>
    </citation>
    <scope>NUCLEOTIDE SEQUENCE</scope>
</reference>